<dbReference type="STRING" id="35570.A0A1I8P4X3"/>
<dbReference type="InterPro" id="IPR004011">
    <property type="entry name" value="Gyr_motif"/>
</dbReference>
<dbReference type="KEGG" id="scac:106086177"/>
<dbReference type="PANTHER" id="PTHR36135:SF1">
    <property type="entry name" value="FIBROUS SHEATH CABYR-BINDING PROTEIN"/>
    <property type="match status" value="1"/>
</dbReference>
<sequence length="822" mass="92799">FVAIYSVFFVSLFFCLLSVTTLIRVQNICEEHVNTFRDPGVYPCWVVWRFFVFAFAAIAAASAASISSEYLTPVEDNSLLTQEYIPPDFSAEPAPLSDDGYRYKVVRKLRLRNRRDVSELPTGEYLPPAQAAPSAEEAVVVEAPAATEDSVMVEAPLVAASQDSAVLASDGYRYKTVRRIRYRRRRDVSELVNNQYLPPVAATQQEEVAVEAVPEQTVVVEGVAPVEFASQDSTVLANDGYRYKTVRRIRYRHRRDVNELVNNEYLPPAAATQQEEVVVEAAPEQTAVVEEVAPVEIAAQDSAVLASDGYRYKTVRRIRYRRRRDVNELLNIEYLPPVATSQQQDVVAEAAPEQTAVVEEVESVAPAQVASHESESAVLADDGYRYKTVRRIRYRRRRDVNELVNNEYLPPVAASQQQEVVVEAVPEQNNVIEEVANVEVPAEAASQESFVLAADGYRYKTVRRIRYRHRRDVNELVNNEYLPPAAATQQEEVVVEAAPEQTVVVEEAAPVEAASQESSALASDGYRYKTVRRIRYRHRRDVNELVNNEYLPPAAATQQQEVVVDASPEQASFVVETVPEQDVLVSEAPIQVASQDSAVLANDGYRYKTVRRIRYRHRRDVNELVNNEYLPPVAASQQQEVTVEAVPEQTTVVEEADPEQYAVAVEAPVEALASQDSAVLASDGYRYKTVRRIRYRHRHRRDVSELVNNDYLPPVAATQQEEVFVEAAPEQTVVVEEAAPIEAASQDSAVLANDGYRYKTLRRIRYRYRRDVSELPLNKYLPPTEAQTQEFISVVPEPEETSVLADDGYRYKAVHRLKHRRH</sequence>
<dbReference type="GO" id="GO:0033234">
    <property type="term" value="P:negative regulation of protein sumoylation"/>
    <property type="evidence" value="ECO:0007669"/>
    <property type="project" value="InterPro"/>
</dbReference>
<name>A0A1I8P4X3_STOCA</name>
<dbReference type="GO" id="GO:0005509">
    <property type="term" value="F:calcium ion binding"/>
    <property type="evidence" value="ECO:0007669"/>
    <property type="project" value="InterPro"/>
</dbReference>
<accession>A0A1I8P4X3</accession>
<keyword evidence="3" id="KW-1185">Reference proteome</keyword>
<dbReference type="Pfam" id="PF02756">
    <property type="entry name" value="GYR"/>
    <property type="match status" value="10"/>
</dbReference>
<dbReference type="EnsemblMetazoa" id="SCAU004817-RA">
    <property type="protein sequence ID" value="SCAU004817-PA"/>
    <property type="gene ID" value="SCAU004817"/>
</dbReference>
<feature type="transmembrane region" description="Helical" evidence="1">
    <location>
        <begin position="46"/>
        <end position="66"/>
    </location>
</feature>
<keyword evidence="1" id="KW-0812">Transmembrane</keyword>
<keyword evidence="1" id="KW-1133">Transmembrane helix</keyword>
<dbReference type="AlphaFoldDB" id="A0A1I8P4X3"/>
<dbReference type="Proteomes" id="UP000095300">
    <property type="component" value="Unassembled WGS sequence"/>
</dbReference>
<gene>
    <name evidence="2" type="primary">106086177</name>
</gene>
<keyword evidence="1" id="KW-0472">Membrane</keyword>
<feature type="transmembrane region" description="Helical" evidence="1">
    <location>
        <begin position="6"/>
        <end position="25"/>
    </location>
</feature>
<proteinExistence type="predicted"/>
<dbReference type="PANTHER" id="PTHR36135">
    <property type="entry name" value="FIBROUS SHEATH CABYR-BINDING PROTEIN"/>
    <property type="match status" value="1"/>
</dbReference>
<evidence type="ECO:0000313" key="2">
    <source>
        <dbReference type="EnsemblMetazoa" id="SCAU004817-PA"/>
    </source>
</evidence>
<protein>
    <submittedName>
        <fullName evidence="2">Uncharacterized protein</fullName>
    </submittedName>
</protein>
<dbReference type="Pfam" id="PF02757">
    <property type="entry name" value="YLP"/>
    <property type="match status" value="8"/>
</dbReference>
<organism evidence="2 3">
    <name type="scientific">Stomoxys calcitrans</name>
    <name type="common">Stable fly</name>
    <name type="synonym">Conops calcitrans</name>
    <dbReference type="NCBI Taxonomy" id="35570"/>
    <lineage>
        <taxon>Eukaryota</taxon>
        <taxon>Metazoa</taxon>
        <taxon>Ecdysozoa</taxon>
        <taxon>Arthropoda</taxon>
        <taxon>Hexapoda</taxon>
        <taxon>Insecta</taxon>
        <taxon>Pterygota</taxon>
        <taxon>Neoptera</taxon>
        <taxon>Endopterygota</taxon>
        <taxon>Diptera</taxon>
        <taxon>Brachycera</taxon>
        <taxon>Muscomorpha</taxon>
        <taxon>Muscoidea</taxon>
        <taxon>Muscidae</taxon>
        <taxon>Stomoxys</taxon>
    </lineage>
</organism>
<evidence type="ECO:0000313" key="3">
    <source>
        <dbReference type="Proteomes" id="UP000095300"/>
    </source>
</evidence>
<dbReference type="InterPro" id="IPR043375">
    <property type="entry name" value="FSCB"/>
</dbReference>
<dbReference type="SMART" id="SM00713">
    <property type="entry name" value="GYR"/>
    <property type="match status" value="11"/>
</dbReference>
<dbReference type="InterPro" id="IPR004019">
    <property type="entry name" value="YLP_motif"/>
</dbReference>
<evidence type="ECO:0000256" key="1">
    <source>
        <dbReference type="SAM" id="Phobius"/>
    </source>
</evidence>
<reference evidence="2" key="1">
    <citation type="submission" date="2020-05" db="UniProtKB">
        <authorList>
            <consortium name="EnsemblMetazoa"/>
        </authorList>
    </citation>
    <scope>IDENTIFICATION</scope>
    <source>
        <strain evidence="2">USDA</strain>
    </source>
</reference>
<dbReference type="VEuPathDB" id="VectorBase:SCAU004817"/>